<keyword evidence="8 10" id="KW-0472">Membrane</keyword>
<feature type="transmembrane region" description="Helical" evidence="10">
    <location>
        <begin position="252"/>
        <end position="274"/>
    </location>
</feature>
<dbReference type="PROSITE" id="PS00217">
    <property type="entry name" value="SUGAR_TRANSPORT_2"/>
    <property type="match status" value="1"/>
</dbReference>
<keyword evidence="13" id="KW-1185">Reference proteome</keyword>
<evidence type="ECO:0000259" key="11">
    <source>
        <dbReference type="PROSITE" id="PS50850"/>
    </source>
</evidence>
<sequence>MNFSKRTNYICFAVALGGLLFGFDTAVISGAISFVKTQFSLDTVAEGWLVSSGLLGSIIGVFTTGIISDRIGRKKTIIIAAVMFLLSGFGCGFASSFTLLVAARMIGGIGVGMASVISPMYISEFAPADKRGRMVAYYQLAITFGILLAYFSNAAILSASGNSGSELLAEPWRGMFMVMCIPSILFLFLLIKVPESPRWLVEVNRQADAQNILYTVRPKPAADKELSDIENARARTKTASVSLLHPSVRIPLIIGIVLAVLQQFSGINAIIYYGPNIFQSAGFDSSNALMFQVIIGTVNFLSTIIAIAYADKYGRKFLLKTGLTGIIISLILCGALFYTNNTQGILLLVLMMIYIICFAFSIGPVTWIIINEIFPTHVRVKAVTVCTMALWIAVWLVGQFFPWLLEKVGPAFTFWAFAVFSLINLIFSLTIVKETKGKTLEEMDTAFVAPH</sequence>
<dbReference type="Gene3D" id="1.20.1250.20">
    <property type="entry name" value="MFS general substrate transporter like domains"/>
    <property type="match status" value="2"/>
</dbReference>
<keyword evidence="4" id="KW-1003">Cell membrane</keyword>
<dbReference type="GO" id="GO:0005886">
    <property type="term" value="C:plasma membrane"/>
    <property type="evidence" value="ECO:0007669"/>
    <property type="project" value="UniProtKB-SubCell"/>
</dbReference>
<evidence type="ECO:0000256" key="5">
    <source>
        <dbReference type="ARBA" id="ARBA00022597"/>
    </source>
</evidence>
<feature type="transmembrane region" description="Helical" evidence="10">
    <location>
        <begin position="101"/>
        <end position="122"/>
    </location>
</feature>
<feature type="transmembrane region" description="Helical" evidence="10">
    <location>
        <begin position="76"/>
        <end position="95"/>
    </location>
</feature>
<dbReference type="PROSITE" id="PS00216">
    <property type="entry name" value="SUGAR_TRANSPORT_1"/>
    <property type="match status" value="2"/>
</dbReference>
<feature type="transmembrane region" description="Helical" evidence="10">
    <location>
        <begin position="411"/>
        <end position="432"/>
    </location>
</feature>
<evidence type="ECO:0000256" key="7">
    <source>
        <dbReference type="ARBA" id="ARBA00022989"/>
    </source>
</evidence>
<dbReference type="Proteomes" id="UP000199031">
    <property type="component" value="Unassembled WGS sequence"/>
</dbReference>
<dbReference type="SUPFAM" id="SSF103473">
    <property type="entry name" value="MFS general substrate transporter"/>
    <property type="match status" value="1"/>
</dbReference>
<dbReference type="OrthoDB" id="9783823at2"/>
<evidence type="ECO:0000256" key="8">
    <source>
        <dbReference type="ARBA" id="ARBA00023136"/>
    </source>
</evidence>
<feature type="transmembrane region" description="Helical" evidence="10">
    <location>
        <begin position="317"/>
        <end position="339"/>
    </location>
</feature>
<evidence type="ECO:0000256" key="1">
    <source>
        <dbReference type="ARBA" id="ARBA00004651"/>
    </source>
</evidence>
<keyword evidence="6 10" id="KW-0812">Transmembrane</keyword>
<dbReference type="EMBL" id="FOXQ01000009">
    <property type="protein sequence ID" value="SFQ34659.1"/>
    <property type="molecule type" value="Genomic_DNA"/>
</dbReference>
<dbReference type="Pfam" id="PF00083">
    <property type="entry name" value="Sugar_tr"/>
    <property type="match status" value="1"/>
</dbReference>
<proteinExistence type="inferred from homology"/>
<dbReference type="InterPro" id="IPR003663">
    <property type="entry name" value="Sugar/inositol_transpt"/>
</dbReference>
<name>A0A1I5XRT8_9BACT</name>
<dbReference type="CDD" id="cd17359">
    <property type="entry name" value="MFS_XylE_like"/>
    <property type="match status" value="1"/>
</dbReference>
<dbReference type="InterPro" id="IPR036259">
    <property type="entry name" value="MFS_trans_sf"/>
</dbReference>
<comment type="similarity">
    <text evidence="2 9">Belongs to the major facilitator superfamily. Sugar transporter (TC 2.A.1.1) family.</text>
</comment>
<dbReference type="NCBIfam" id="TIGR00879">
    <property type="entry name" value="SP"/>
    <property type="match status" value="1"/>
</dbReference>
<evidence type="ECO:0000256" key="4">
    <source>
        <dbReference type="ARBA" id="ARBA00022475"/>
    </source>
</evidence>
<dbReference type="PRINTS" id="PR00171">
    <property type="entry name" value="SUGRTRNSPORT"/>
</dbReference>
<dbReference type="AlphaFoldDB" id="A0A1I5XRT8"/>
<feature type="transmembrane region" description="Helical" evidence="10">
    <location>
        <begin position="134"/>
        <end position="152"/>
    </location>
</feature>
<gene>
    <name evidence="12" type="ORF">SAMN05444277_109137</name>
</gene>
<feature type="transmembrane region" description="Helical" evidence="10">
    <location>
        <begin position="382"/>
        <end position="405"/>
    </location>
</feature>
<dbReference type="GO" id="GO:0022857">
    <property type="term" value="F:transmembrane transporter activity"/>
    <property type="evidence" value="ECO:0007669"/>
    <property type="project" value="InterPro"/>
</dbReference>
<dbReference type="InterPro" id="IPR047984">
    <property type="entry name" value="XylE-like"/>
</dbReference>
<protein>
    <submittedName>
        <fullName evidence="12">MFS transporter, SP family, arabinose:H+ symporter</fullName>
    </submittedName>
</protein>
<dbReference type="FunFam" id="1.20.1250.20:FF:000122">
    <property type="entry name" value="D-xylose transporter XylE"/>
    <property type="match status" value="1"/>
</dbReference>
<accession>A0A1I5XRT8</accession>
<dbReference type="PANTHER" id="PTHR48020:SF12">
    <property type="entry name" value="PROTON MYO-INOSITOL COTRANSPORTER"/>
    <property type="match status" value="1"/>
</dbReference>
<feature type="transmembrane region" description="Helical" evidence="10">
    <location>
        <begin position="345"/>
        <end position="370"/>
    </location>
</feature>
<keyword evidence="5" id="KW-0762">Sugar transport</keyword>
<evidence type="ECO:0000256" key="6">
    <source>
        <dbReference type="ARBA" id="ARBA00022692"/>
    </source>
</evidence>
<dbReference type="InterPro" id="IPR005829">
    <property type="entry name" value="Sugar_transporter_CS"/>
</dbReference>
<keyword evidence="7 10" id="KW-1133">Transmembrane helix</keyword>
<organism evidence="12 13">
    <name type="scientific">Parafilimonas terrae</name>
    <dbReference type="NCBI Taxonomy" id="1465490"/>
    <lineage>
        <taxon>Bacteria</taxon>
        <taxon>Pseudomonadati</taxon>
        <taxon>Bacteroidota</taxon>
        <taxon>Chitinophagia</taxon>
        <taxon>Chitinophagales</taxon>
        <taxon>Chitinophagaceae</taxon>
        <taxon>Parafilimonas</taxon>
    </lineage>
</organism>
<dbReference type="STRING" id="1465490.SAMN05444277_109137"/>
<reference evidence="12 13" key="1">
    <citation type="submission" date="2016-10" db="EMBL/GenBank/DDBJ databases">
        <authorList>
            <person name="de Groot N.N."/>
        </authorList>
    </citation>
    <scope>NUCLEOTIDE SEQUENCE [LARGE SCALE GENOMIC DNA]</scope>
    <source>
        <strain evidence="12 13">DSM 28286</strain>
    </source>
</reference>
<dbReference type="InterPro" id="IPR050814">
    <property type="entry name" value="Myo-inositol_Transporter"/>
</dbReference>
<feature type="transmembrane region" description="Helical" evidence="10">
    <location>
        <begin position="289"/>
        <end position="310"/>
    </location>
</feature>
<evidence type="ECO:0000313" key="13">
    <source>
        <dbReference type="Proteomes" id="UP000199031"/>
    </source>
</evidence>
<feature type="domain" description="Major facilitator superfamily (MFS) profile" evidence="11">
    <location>
        <begin position="10"/>
        <end position="436"/>
    </location>
</feature>
<feature type="transmembrane region" description="Helical" evidence="10">
    <location>
        <begin position="49"/>
        <end position="67"/>
    </location>
</feature>
<evidence type="ECO:0000313" key="12">
    <source>
        <dbReference type="EMBL" id="SFQ34659.1"/>
    </source>
</evidence>
<dbReference type="PROSITE" id="PS50850">
    <property type="entry name" value="MFS"/>
    <property type="match status" value="1"/>
</dbReference>
<dbReference type="RefSeq" id="WP_090660161.1">
    <property type="nucleotide sequence ID" value="NZ_FOXQ01000009.1"/>
</dbReference>
<dbReference type="InterPro" id="IPR020846">
    <property type="entry name" value="MFS_dom"/>
</dbReference>
<keyword evidence="3 9" id="KW-0813">Transport</keyword>
<dbReference type="PANTHER" id="PTHR48020">
    <property type="entry name" value="PROTON MYO-INOSITOL COTRANSPORTER"/>
    <property type="match status" value="1"/>
</dbReference>
<feature type="transmembrane region" description="Helical" evidence="10">
    <location>
        <begin position="172"/>
        <end position="191"/>
    </location>
</feature>
<evidence type="ECO:0000256" key="9">
    <source>
        <dbReference type="RuleBase" id="RU003346"/>
    </source>
</evidence>
<evidence type="ECO:0000256" key="2">
    <source>
        <dbReference type="ARBA" id="ARBA00010992"/>
    </source>
</evidence>
<evidence type="ECO:0000256" key="3">
    <source>
        <dbReference type="ARBA" id="ARBA00022448"/>
    </source>
</evidence>
<dbReference type="InterPro" id="IPR005828">
    <property type="entry name" value="MFS_sugar_transport-like"/>
</dbReference>
<evidence type="ECO:0000256" key="10">
    <source>
        <dbReference type="SAM" id="Phobius"/>
    </source>
</evidence>
<comment type="subcellular location">
    <subcellularLocation>
        <location evidence="1">Cell membrane</location>
        <topology evidence="1">Multi-pass membrane protein</topology>
    </subcellularLocation>
</comment>